<dbReference type="Proteomes" id="UP000521943">
    <property type="component" value="Unassembled WGS sequence"/>
</dbReference>
<name>A0A8H6LVK6_9AGAR</name>
<feature type="compositionally biased region" description="Low complexity" evidence="1">
    <location>
        <begin position="141"/>
        <end position="157"/>
    </location>
</feature>
<dbReference type="EMBL" id="JACGCI010000169">
    <property type="protein sequence ID" value="KAF6742776.1"/>
    <property type="molecule type" value="Genomic_DNA"/>
</dbReference>
<reference evidence="3 4" key="1">
    <citation type="submission" date="2020-07" db="EMBL/GenBank/DDBJ databases">
        <title>Comparative genomics of pyrophilous fungi reveals a link between fire events and developmental genes.</title>
        <authorList>
            <consortium name="DOE Joint Genome Institute"/>
            <person name="Steindorff A.S."/>
            <person name="Carver A."/>
            <person name="Calhoun S."/>
            <person name="Stillman K."/>
            <person name="Liu H."/>
            <person name="Lipzen A."/>
            <person name="Pangilinan J."/>
            <person name="Labutti K."/>
            <person name="Bruns T.D."/>
            <person name="Grigoriev I.V."/>
        </authorList>
    </citation>
    <scope>NUCLEOTIDE SEQUENCE [LARGE SCALE GENOMIC DNA]</scope>
    <source>
        <strain evidence="3 4">CBS 144469</strain>
    </source>
</reference>
<protein>
    <submittedName>
        <fullName evidence="3">Uncharacterized protein</fullName>
    </submittedName>
</protein>
<feature type="region of interest" description="Disordered" evidence="1">
    <location>
        <begin position="58"/>
        <end position="176"/>
    </location>
</feature>
<evidence type="ECO:0000256" key="1">
    <source>
        <dbReference type="SAM" id="MobiDB-lite"/>
    </source>
</evidence>
<keyword evidence="2" id="KW-0472">Membrane</keyword>
<proteinExistence type="predicted"/>
<feature type="transmembrane region" description="Helical" evidence="2">
    <location>
        <begin position="6"/>
        <end position="29"/>
    </location>
</feature>
<evidence type="ECO:0000313" key="3">
    <source>
        <dbReference type="EMBL" id="KAF6742776.1"/>
    </source>
</evidence>
<keyword evidence="4" id="KW-1185">Reference proteome</keyword>
<feature type="compositionally biased region" description="Low complexity" evidence="1">
    <location>
        <begin position="82"/>
        <end position="110"/>
    </location>
</feature>
<organism evidence="3 4">
    <name type="scientific">Ephemerocybe angulata</name>
    <dbReference type="NCBI Taxonomy" id="980116"/>
    <lineage>
        <taxon>Eukaryota</taxon>
        <taxon>Fungi</taxon>
        <taxon>Dikarya</taxon>
        <taxon>Basidiomycota</taxon>
        <taxon>Agaricomycotina</taxon>
        <taxon>Agaricomycetes</taxon>
        <taxon>Agaricomycetidae</taxon>
        <taxon>Agaricales</taxon>
        <taxon>Agaricineae</taxon>
        <taxon>Psathyrellaceae</taxon>
        <taxon>Ephemerocybe</taxon>
    </lineage>
</organism>
<evidence type="ECO:0000256" key="2">
    <source>
        <dbReference type="SAM" id="Phobius"/>
    </source>
</evidence>
<gene>
    <name evidence="3" type="ORF">DFP72DRAFT_1081344</name>
</gene>
<keyword evidence="2" id="KW-0812">Transmembrane</keyword>
<sequence length="238" mass="25898">MSGIAIPIALTASAVVFLIYLALLVYPLLRDPTVVSPYSTQQAVGRPTTAGFLTAWFTPTRAPPRRPRLRTRADVEASPSGSSSNTHSNTHSQTHSNTHSSNNTHSNTHSHSTHLRLPPDSKPPMSQRRSPHLRDLPPHALPSLTHPLPHSLTHSPSYTSSTQHLSPPAPAYVSHPSSPAPEYGTFIGADGSIVSVAPSNVNMGYRSVPLGSPRGEWLAEEYLEEWDFLEEEEVDMDP</sequence>
<comment type="caution">
    <text evidence="3">The sequence shown here is derived from an EMBL/GenBank/DDBJ whole genome shotgun (WGS) entry which is preliminary data.</text>
</comment>
<dbReference type="AlphaFoldDB" id="A0A8H6LVK6"/>
<accession>A0A8H6LVK6</accession>
<evidence type="ECO:0000313" key="4">
    <source>
        <dbReference type="Proteomes" id="UP000521943"/>
    </source>
</evidence>
<keyword evidence="2" id="KW-1133">Transmembrane helix</keyword>
<dbReference type="OrthoDB" id="3126707at2759"/>